<dbReference type="Gene3D" id="1.50.10.10">
    <property type="match status" value="1"/>
</dbReference>
<evidence type="ECO:0000256" key="4">
    <source>
        <dbReference type="PIRSR" id="PIRSR610905-2"/>
    </source>
</evidence>
<keyword evidence="6" id="KW-1185">Reference proteome</keyword>
<feature type="binding site" evidence="4">
    <location>
        <position position="224"/>
    </location>
    <ligand>
        <name>substrate</name>
    </ligand>
</feature>
<dbReference type="Pfam" id="PF07470">
    <property type="entry name" value="Glyco_hydro_88"/>
    <property type="match status" value="1"/>
</dbReference>
<evidence type="ECO:0000256" key="2">
    <source>
        <dbReference type="ARBA" id="ARBA00038358"/>
    </source>
</evidence>
<accession>A0A917JEA8</accession>
<dbReference type="InterPro" id="IPR010905">
    <property type="entry name" value="Glyco_hydro_88"/>
</dbReference>
<feature type="active site" description="Proton donor" evidence="3">
    <location>
        <position position="152"/>
    </location>
</feature>
<dbReference type="PANTHER" id="PTHR36845:SF1">
    <property type="entry name" value="HYDROLASE, PUTATIVE (AFU_ORTHOLOGUE AFUA_7G05090)-RELATED"/>
    <property type="match status" value="1"/>
</dbReference>
<comment type="similarity">
    <text evidence="2">Belongs to the glycosyl hydrolase 88 family.</text>
</comment>
<feature type="active site" description="Nucleophile" evidence="3">
    <location>
        <position position="95"/>
    </location>
</feature>
<name>A0A917JEA8_9ENTE</name>
<reference evidence="5" key="1">
    <citation type="journal article" date="2014" name="Int. J. Syst. Evol. Microbiol.">
        <title>Complete genome sequence of Corynebacterium casei LMG S-19264T (=DSM 44701T), isolated from a smear-ripened cheese.</title>
        <authorList>
            <consortium name="US DOE Joint Genome Institute (JGI-PGF)"/>
            <person name="Walter F."/>
            <person name="Albersmeier A."/>
            <person name="Kalinowski J."/>
            <person name="Ruckert C."/>
        </authorList>
    </citation>
    <scope>NUCLEOTIDE SEQUENCE</scope>
    <source>
        <strain evidence="5">CCM 8433</strain>
    </source>
</reference>
<evidence type="ECO:0000256" key="1">
    <source>
        <dbReference type="ARBA" id="ARBA00022801"/>
    </source>
</evidence>
<dbReference type="SUPFAM" id="SSF48208">
    <property type="entry name" value="Six-hairpin glycosidases"/>
    <property type="match status" value="1"/>
</dbReference>
<feature type="binding site" evidence="4">
    <location>
        <position position="341"/>
    </location>
    <ligand>
        <name>substrate</name>
    </ligand>
</feature>
<feature type="binding site" evidence="4">
    <location>
        <position position="95"/>
    </location>
    <ligand>
        <name>substrate</name>
    </ligand>
</feature>
<gene>
    <name evidence="5" type="ORF">GCM10011482_09320</name>
</gene>
<evidence type="ECO:0000313" key="6">
    <source>
        <dbReference type="Proteomes" id="UP000622610"/>
    </source>
</evidence>
<organism evidence="5 6">
    <name type="scientific">Enterococcus alcedinis</name>
    <dbReference type="NCBI Taxonomy" id="1274384"/>
    <lineage>
        <taxon>Bacteria</taxon>
        <taxon>Bacillati</taxon>
        <taxon>Bacillota</taxon>
        <taxon>Bacilli</taxon>
        <taxon>Lactobacillales</taxon>
        <taxon>Enterococcaceae</taxon>
        <taxon>Enterococcus</taxon>
    </lineage>
</organism>
<dbReference type="GO" id="GO:0000272">
    <property type="term" value="P:polysaccharide catabolic process"/>
    <property type="evidence" value="ECO:0007669"/>
    <property type="project" value="TreeGrafter"/>
</dbReference>
<feature type="binding site" evidence="4">
    <location>
        <position position="228"/>
    </location>
    <ligand>
        <name>substrate</name>
    </ligand>
</feature>
<reference evidence="5" key="2">
    <citation type="submission" date="2020-09" db="EMBL/GenBank/DDBJ databases">
        <authorList>
            <person name="Sun Q."/>
            <person name="Sedlacek I."/>
        </authorList>
    </citation>
    <scope>NUCLEOTIDE SEQUENCE</scope>
    <source>
        <strain evidence="5">CCM 8433</strain>
    </source>
</reference>
<evidence type="ECO:0000313" key="5">
    <source>
        <dbReference type="EMBL" id="GGI65278.1"/>
    </source>
</evidence>
<dbReference type="InterPro" id="IPR012341">
    <property type="entry name" value="6hp_glycosidase-like_sf"/>
</dbReference>
<dbReference type="PANTHER" id="PTHR36845">
    <property type="entry name" value="HYDROLASE, PUTATIVE (AFU_ORTHOLOGUE AFUA_7G05090)-RELATED"/>
    <property type="match status" value="1"/>
</dbReference>
<dbReference type="EMBL" id="BMDT01000003">
    <property type="protein sequence ID" value="GGI65278.1"/>
    <property type="molecule type" value="Genomic_DNA"/>
</dbReference>
<dbReference type="InterPro" id="IPR052369">
    <property type="entry name" value="UG_Glycosaminoglycan_Hydrolase"/>
</dbReference>
<sequence length="371" mass="42360">MSEKQKWAEEVVRKIEGKIEKERVNLSGGIPYIPENNRYIDVGATDLSWWTNGFWGGLLWQLYGATQKEGFKESAVALENRLDQPLEEFEEIHHDVGFMWLHTSVAQYRQLGSHKSYQRSLHAATILAGRFNLAGQFLRCWNEDKVGWVIIDSMMNIPLLYWASSETNDPRFSQIAEAHSETVRQYLVRKDGSVNHIGVFDPESGTYLHSVAGQGYAADSSWSRGQGWAIYGFALSYKYSQKMEYLETAKQVANYVISQLQETNYLAKCDYRAPSTPEIYDSTASVITACGLLEIANWLDGPEKEFYTNVAFKILLAVEKIANWNPEEAGIIPMGTVQYHSERGRHVPIIYGDYFFTEGILRLLGRESDMW</sequence>
<dbReference type="InterPro" id="IPR008928">
    <property type="entry name" value="6-hairpin_glycosidase_sf"/>
</dbReference>
<protein>
    <submittedName>
        <fullName evidence="5">Glycosyl hydrolase family 88</fullName>
    </submittedName>
</protein>
<dbReference type="Proteomes" id="UP000622610">
    <property type="component" value="Unassembled WGS sequence"/>
</dbReference>
<dbReference type="GO" id="GO:0052757">
    <property type="term" value="F:chondroitin hydrolase activity"/>
    <property type="evidence" value="ECO:0007669"/>
    <property type="project" value="TreeGrafter"/>
</dbReference>
<comment type="caution">
    <text evidence="5">The sequence shown here is derived from an EMBL/GenBank/DDBJ whole genome shotgun (WGS) entry which is preliminary data.</text>
</comment>
<keyword evidence="1 5" id="KW-0378">Hydrolase</keyword>
<evidence type="ECO:0000256" key="3">
    <source>
        <dbReference type="PIRSR" id="PIRSR610905-1"/>
    </source>
</evidence>
<feature type="binding site" evidence="4">
    <location>
        <position position="152"/>
    </location>
    <ligand>
        <name>substrate</name>
    </ligand>
</feature>
<proteinExistence type="inferred from homology"/>
<dbReference type="AlphaFoldDB" id="A0A917JEA8"/>
<dbReference type="RefSeq" id="WP_209651419.1">
    <property type="nucleotide sequence ID" value="NZ_BMDT01000003.1"/>
</dbReference>